<proteinExistence type="predicted"/>
<dbReference type="EMBL" id="JAAMPC010000016">
    <property type="protein sequence ID" value="KAG2252939.1"/>
    <property type="molecule type" value="Genomic_DNA"/>
</dbReference>
<dbReference type="InterPro" id="IPR024752">
    <property type="entry name" value="Myb/SANT-like_dom"/>
</dbReference>
<protein>
    <recommendedName>
        <fullName evidence="2">Myb/SANT-like domain-containing protein</fullName>
    </recommendedName>
</protein>
<evidence type="ECO:0000256" key="1">
    <source>
        <dbReference type="SAM" id="MobiDB-lite"/>
    </source>
</evidence>
<feature type="compositionally biased region" description="Polar residues" evidence="1">
    <location>
        <begin position="194"/>
        <end position="214"/>
    </location>
</feature>
<dbReference type="PANTHER" id="PTHR47584:SF14">
    <property type="entry name" value="L10-INTERACTING MYB DOMAIN-CONTAINING PROTEIN-LIKE"/>
    <property type="match status" value="1"/>
</dbReference>
<sequence>MANNNGENNGGATNANVTSLSQREINIKWTDEISRTFIEMFLLQLDKENWVDKSLTKEGKLRVRKNFKEATGFDLAWKNFANHLRNLKTWYDCYNRLCKYTGVTVDRITGVINMEDEWWNDRIQENDVARRFKKKSLANEDLLEKLFSGTHIGVEDGWSVGNGPDVYRPQHGYETGTQFDINTSFVSDDPDVLLSTSLDGQTQNMESTPTTIHTPSDERPNHEQRNKRKRGAANIDSQSDLSKAFRERSDAIKNAALEMSSALTSDITIAARRLHQIETIEFGTPFYWDATNLLSTNESARRWFLGIPENKFALLYLEQMIGHCPTVLANGG</sequence>
<feature type="domain" description="Myb/SANT-like" evidence="2">
    <location>
        <begin position="28"/>
        <end position="121"/>
    </location>
</feature>
<dbReference type="Pfam" id="PF12776">
    <property type="entry name" value="Myb_DNA-bind_3"/>
    <property type="match status" value="1"/>
</dbReference>
<dbReference type="AlphaFoldDB" id="A0A8X7PNP5"/>
<feature type="compositionally biased region" description="Basic and acidic residues" evidence="1">
    <location>
        <begin position="215"/>
        <end position="224"/>
    </location>
</feature>
<accession>A0A8X7PNP5</accession>
<keyword evidence="4" id="KW-1185">Reference proteome</keyword>
<dbReference type="Proteomes" id="UP000886595">
    <property type="component" value="Unassembled WGS sequence"/>
</dbReference>
<name>A0A8X7PNP5_BRACI</name>
<organism evidence="3 4">
    <name type="scientific">Brassica carinata</name>
    <name type="common">Ethiopian mustard</name>
    <name type="synonym">Abyssinian cabbage</name>
    <dbReference type="NCBI Taxonomy" id="52824"/>
    <lineage>
        <taxon>Eukaryota</taxon>
        <taxon>Viridiplantae</taxon>
        <taxon>Streptophyta</taxon>
        <taxon>Embryophyta</taxon>
        <taxon>Tracheophyta</taxon>
        <taxon>Spermatophyta</taxon>
        <taxon>Magnoliopsida</taxon>
        <taxon>eudicotyledons</taxon>
        <taxon>Gunneridae</taxon>
        <taxon>Pentapetalae</taxon>
        <taxon>rosids</taxon>
        <taxon>malvids</taxon>
        <taxon>Brassicales</taxon>
        <taxon>Brassicaceae</taxon>
        <taxon>Brassiceae</taxon>
        <taxon>Brassica</taxon>
    </lineage>
</organism>
<gene>
    <name evidence="3" type="ORF">Bca52824_083075</name>
</gene>
<reference evidence="3 4" key="1">
    <citation type="submission" date="2020-02" db="EMBL/GenBank/DDBJ databases">
        <authorList>
            <person name="Ma Q."/>
            <person name="Huang Y."/>
            <person name="Song X."/>
            <person name="Pei D."/>
        </authorList>
    </citation>
    <scope>NUCLEOTIDE SEQUENCE [LARGE SCALE GENOMIC DNA]</scope>
    <source>
        <strain evidence="3">Sxm20200214</strain>
        <tissue evidence="3">Leaf</tissue>
    </source>
</reference>
<dbReference type="PANTHER" id="PTHR47584">
    <property type="match status" value="1"/>
</dbReference>
<dbReference type="InterPro" id="IPR045026">
    <property type="entry name" value="LIMYB"/>
</dbReference>
<evidence type="ECO:0000313" key="4">
    <source>
        <dbReference type="Proteomes" id="UP000886595"/>
    </source>
</evidence>
<evidence type="ECO:0000259" key="2">
    <source>
        <dbReference type="Pfam" id="PF12776"/>
    </source>
</evidence>
<feature type="region of interest" description="Disordered" evidence="1">
    <location>
        <begin position="192"/>
        <end position="241"/>
    </location>
</feature>
<dbReference type="OrthoDB" id="1088429at2759"/>
<comment type="caution">
    <text evidence="3">The sequence shown here is derived from an EMBL/GenBank/DDBJ whole genome shotgun (WGS) entry which is preliminary data.</text>
</comment>
<evidence type="ECO:0000313" key="3">
    <source>
        <dbReference type="EMBL" id="KAG2252939.1"/>
    </source>
</evidence>